<gene>
    <name evidence="1" type="ORF">QI30_06675</name>
</gene>
<dbReference type="OrthoDB" id="2428283at2"/>
<sequence>MHDVTIIDFAWNGTTLFIEFTGFDGERNARFNGMVRVVGDIPYGDIIHERRSELSPSCRAFVVETLTAKIQQHAFD</sequence>
<organism evidence="1 2">
    <name type="scientific">Candidatus Kurthia intestinigallinarum</name>
    <dbReference type="NCBI Taxonomy" id="1562256"/>
    <lineage>
        <taxon>Bacteria</taxon>
        <taxon>Bacillati</taxon>
        <taxon>Bacillota</taxon>
        <taxon>Bacilli</taxon>
        <taxon>Bacillales</taxon>
        <taxon>Caryophanaceae</taxon>
        <taxon>Kurthia</taxon>
    </lineage>
</organism>
<protein>
    <submittedName>
        <fullName evidence="1">Uncharacterized protein</fullName>
    </submittedName>
</protein>
<reference evidence="1 2" key="1">
    <citation type="submission" date="2014-11" db="EMBL/GenBank/DDBJ databases">
        <title>Genome sequence and analysis of novel Kurthia sp.</title>
        <authorList>
            <person name="Lawson J.N."/>
            <person name="Gonzalez J.E."/>
            <person name="Rinauldi L."/>
            <person name="Xuan Z."/>
            <person name="Firman A."/>
            <person name="Shaddox L."/>
            <person name="Trudeau A."/>
            <person name="Shah S."/>
            <person name="Reiman D."/>
        </authorList>
    </citation>
    <scope>NUCLEOTIDE SEQUENCE [LARGE SCALE GENOMIC DNA]</scope>
    <source>
        <strain evidence="1 2">3B1D</strain>
    </source>
</reference>
<comment type="caution">
    <text evidence="1">The sequence shown here is derived from an EMBL/GenBank/DDBJ whole genome shotgun (WGS) entry which is preliminary data.</text>
</comment>
<evidence type="ECO:0000313" key="2">
    <source>
        <dbReference type="Proteomes" id="UP000288623"/>
    </source>
</evidence>
<dbReference type="AlphaFoldDB" id="A0A433RVF8"/>
<proteinExistence type="predicted"/>
<evidence type="ECO:0000313" key="1">
    <source>
        <dbReference type="EMBL" id="RUS57260.1"/>
    </source>
</evidence>
<name>A0A433RVF8_9BACL</name>
<dbReference type="EMBL" id="JTFC01000026">
    <property type="protein sequence ID" value="RUS57260.1"/>
    <property type="molecule type" value="Genomic_DNA"/>
</dbReference>
<keyword evidence="2" id="KW-1185">Reference proteome</keyword>
<dbReference type="RefSeq" id="WP_126990160.1">
    <property type="nucleotide sequence ID" value="NZ_JTFC01000026.1"/>
</dbReference>
<accession>A0A433RVF8</accession>
<dbReference type="Proteomes" id="UP000288623">
    <property type="component" value="Unassembled WGS sequence"/>
</dbReference>